<sequence length="219" mass="24956">MSIIKQVPYSIKSIEKNKPLDSQKKVYLNILNDESKQMYIVHRSLKQQLTSYRVRNAHTKTRTEVKGGGKKPWKQKGTGRARAGSTRSPLWKGGGIIFGPRKKTYKSKINKKEKKLAIQIVIYNKFSNTIIVDKLLNNITKPSTKNAITELNKLGINTNNNKKVLLILEKKTKVLHFSFRNIPNIEIIKVNNLNVLSLLKADRILITVNALNIISKINN</sequence>
<evidence type="ECO:0000256" key="8">
    <source>
        <dbReference type="HAMAP-Rule" id="MF_01328"/>
    </source>
</evidence>
<geneLocation type="chloroplast" evidence="10"/>
<dbReference type="PANTHER" id="PTHR10746:SF17">
    <property type="entry name" value="LARGE RIBOSOMAL SUBUNIT PROTEIN UL4C"/>
    <property type="match status" value="1"/>
</dbReference>
<comment type="similarity">
    <text evidence="2 8">Belongs to the universal ribosomal protein uL4 family.</text>
</comment>
<keyword evidence="4 8" id="KW-0694">RNA-binding</keyword>
<dbReference type="GO" id="GO:0005840">
    <property type="term" value="C:ribosome"/>
    <property type="evidence" value="ECO:0007669"/>
    <property type="project" value="UniProtKB-KW"/>
</dbReference>
<dbReference type="InterPro" id="IPR023574">
    <property type="entry name" value="Ribosomal_uL4_dom_sf"/>
</dbReference>
<dbReference type="GO" id="GO:0009507">
    <property type="term" value="C:chloroplast"/>
    <property type="evidence" value="ECO:0007669"/>
    <property type="project" value="UniProtKB-SubCell"/>
</dbReference>
<evidence type="ECO:0000256" key="1">
    <source>
        <dbReference type="ARBA" id="ARBA00004083"/>
    </source>
</evidence>
<dbReference type="PANTHER" id="PTHR10746">
    <property type="entry name" value="50S RIBOSOMAL PROTEIN L4"/>
    <property type="match status" value="1"/>
</dbReference>
<comment type="function">
    <text evidence="1 8">Probably binds the 23S rRNA.</text>
</comment>
<accession>A0A1Z1M689</accession>
<name>A0A1Z1M689_9FLOR</name>
<dbReference type="SUPFAM" id="SSF52166">
    <property type="entry name" value="Ribosomal protein L4"/>
    <property type="match status" value="1"/>
</dbReference>
<comment type="subcellular location">
    <subcellularLocation>
        <location evidence="8">Plastid</location>
        <location evidence="8">Chloroplast</location>
    </subcellularLocation>
</comment>
<keyword evidence="3 8" id="KW-0699">rRNA-binding</keyword>
<dbReference type="Pfam" id="PF00573">
    <property type="entry name" value="Ribosomal_L4"/>
    <property type="match status" value="1"/>
</dbReference>
<dbReference type="NCBIfam" id="TIGR03953">
    <property type="entry name" value="rplD_bact"/>
    <property type="match status" value="1"/>
</dbReference>
<dbReference type="GO" id="GO:0003735">
    <property type="term" value="F:structural constituent of ribosome"/>
    <property type="evidence" value="ECO:0007669"/>
    <property type="project" value="InterPro"/>
</dbReference>
<evidence type="ECO:0000313" key="10">
    <source>
        <dbReference type="EMBL" id="ARW61285.1"/>
    </source>
</evidence>
<dbReference type="GO" id="GO:0006412">
    <property type="term" value="P:translation"/>
    <property type="evidence" value="ECO:0007669"/>
    <property type="project" value="UniProtKB-UniRule"/>
</dbReference>
<dbReference type="GeneID" id="33354301"/>
<evidence type="ECO:0000256" key="4">
    <source>
        <dbReference type="ARBA" id="ARBA00022884"/>
    </source>
</evidence>
<organism evidence="10">
    <name type="scientific">Bostrychia tenella</name>
    <dbReference type="NCBI Taxonomy" id="324755"/>
    <lineage>
        <taxon>Eukaryota</taxon>
        <taxon>Rhodophyta</taxon>
        <taxon>Florideophyceae</taxon>
        <taxon>Rhodymeniophycidae</taxon>
        <taxon>Ceramiales</taxon>
        <taxon>Rhodomelaceae</taxon>
        <taxon>Bostrychia</taxon>
    </lineage>
</organism>
<evidence type="ECO:0000256" key="7">
    <source>
        <dbReference type="ARBA" id="ARBA00035208"/>
    </source>
</evidence>
<dbReference type="AlphaFoldDB" id="A0A1Z1M689"/>
<keyword evidence="10" id="KW-0934">Plastid</keyword>
<evidence type="ECO:0000256" key="5">
    <source>
        <dbReference type="ARBA" id="ARBA00022980"/>
    </source>
</evidence>
<dbReference type="RefSeq" id="YP_009392723.1">
    <property type="nucleotide sequence ID" value="NC_035264.1"/>
</dbReference>
<dbReference type="HAMAP" id="MF_01328_B">
    <property type="entry name" value="Ribosomal_uL4_B"/>
    <property type="match status" value="1"/>
</dbReference>
<evidence type="ECO:0000256" key="2">
    <source>
        <dbReference type="ARBA" id="ARBA00010528"/>
    </source>
</evidence>
<dbReference type="GO" id="GO:0019843">
    <property type="term" value="F:rRNA binding"/>
    <property type="evidence" value="ECO:0007669"/>
    <property type="project" value="UniProtKB-UniRule"/>
</dbReference>
<protein>
    <recommendedName>
        <fullName evidence="7 8">Large ribosomal subunit protein uL4c</fullName>
    </recommendedName>
</protein>
<proteinExistence type="inferred from homology"/>
<evidence type="ECO:0000256" key="9">
    <source>
        <dbReference type="SAM" id="MobiDB-lite"/>
    </source>
</evidence>
<dbReference type="GO" id="GO:1990904">
    <property type="term" value="C:ribonucleoprotein complex"/>
    <property type="evidence" value="ECO:0007669"/>
    <property type="project" value="UniProtKB-KW"/>
</dbReference>
<dbReference type="EMBL" id="MF101417">
    <property type="protein sequence ID" value="ARW61285.1"/>
    <property type="molecule type" value="Genomic_DNA"/>
</dbReference>
<feature type="compositionally biased region" description="Basic residues" evidence="9">
    <location>
        <begin position="68"/>
        <end position="79"/>
    </location>
</feature>
<feature type="region of interest" description="Disordered" evidence="9">
    <location>
        <begin position="61"/>
        <end position="87"/>
    </location>
</feature>
<dbReference type="Gene3D" id="3.40.1370.10">
    <property type="match status" value="1"/>
</dbReference>
<keyword evidence="10" id="KW-0150">Chloroplast</keyword>
<comment type="subunit">
    <text evidence="8">Part of the 50S ribosomal subunit.</text>
</comment>
<dbReference type="InterPro" id="IPR013005">
    <property type="entry name" value="Ribosomal_uL4-like"/>
</dbReference>
<reference evidence="10" key="1">
    <citation type="journal article" date="2017" name="J. Phycol.">
        <title>Analysis of chloroplast genomes and a supermatrix inform reclassification of the Rhodomelaceae (Rhodophyta).</title>
        <authorList>
            <person name="Diaz-Tapia P."/>
            <person name="Maggs C.A."/>
            <person name="West J.A."/>
            <person name="Verbruggen H."/>
        </authorList>
    </citation>
    <scope>NUCLEOTIDE SEQUENCE</scope>
    <source>
        <strain evidence="10">JW3079</strain>
    </source>
</reference>
<keyword evidence="6 8" id="KW-0687">Ribonucleoprotein</keyword>
<gene>
    <name evidence="8 10" type="primary">rpl4</name>
</gene>
<keyword evidence="5 8" id="KW-0689">Ribosomal protein</keyword>
<dbReference type="InterPro" id="IPR002136">
    <property type="entry name" value="Ribosomal_uL4"/>
</dbReference>
<evidence type="ECO:0000256" key="6">
    <source>
        <dbReference type="ARBA" id="ARBA00023274"/>
    </source>
</evidence>
<evidence type="ECO:0000256" key="3">
    <source>
        <dbReference type="ARBA" id="ARBA00022730"/>
    </source>
</evidence>